<evidence type="ECO:0000256" key="1">
    <source>
        <dbReference type="SAM" id="MobiDB-lite"/>
    </source>
</evidence>
<gene>
    <name evidence="2" type="ORF">GLOIN_2v1767110</name>
</gene>
<reference evidence="2 3" key="2">
    <citation type="journal article" date="2018" name="New Phytol.">
        <title>High intraspecific genome diversity in the model arbuscular mycorrhizal symbiont Rhizophagus irregularis.</title>
        <authorList>
            <person name="Chen E.C.H."/>
            <person name="Morin E."/>
            <person name="Beaudet D."/>
            <person name="Noel J."/>
            <person name="Yildirir G."/>
            <person name="Ndikumana S."/>
            <person name="Charron P."/>
            <person name="St-Onge C."/>
            <person name="Giorgi J."/>
            <person name="Kruger M."/>
            <person name="Marton T."/>
            <person name="Ropars J."/>
            <person name="Grigoriev I.V."/>
            <person name="Hainaut M."/>
            <person name="Henrissat B."/>
            <person name="Roux C."/>
            <person name="Martin F."/>
            <person name="Corradi N."/>
        </authorList>
    </citation>
    <scope>NUCLEOTIDE SEQUENCE [LARGE SCALE GENOMIC DNA]</scope>
    <source>
        <strain evidence="2 3">DAOM 197198</strain>
    </source>
</reference>
<evidence type="ECO:0000313" key="2">
    <source>
        <dbReference type="EMBL" id="POG78044.1"/>
    </source>
</evidence>
<sequence>MAPKLWIYLRQSKCQHSLSLSVPAAAAAPISYDRSPIPGQMPPAMPPGMAPRQSLEFEEKEEIDIGGLIIQRINFNFKGDITKYLEQNTLFLIKQSSDNRRNWR</sequence>
<feature type="compositionally biased region" description="Pro residues" evidence="1">
    <location>
        <begin position="39"/>
        <end position="49"/>
    </location>
</feature>
<keyword evidence="3" id="KW-1185">Reference proteome</keyword>
<accession>A0A2P4QK82</accession>
<feature type="region of interest" description="Disordered" evidence="1">
    <location>
        <begin position="33"/>
        <end position="54"/>
    </location>
</feature>
<dbReference type="AlphaFoldDB" id="A0A2P4QK82"/>
<organism evidence="2 3">
    <name type="scientific">Rhizophagus irregularis (strain DAOM 181602 / DAOM 197198 / MUCL 43194)</name>
    <name type="common">Arbuscular mycorrhizal fungus</name>
    <name type="synonym">Glomus intraradices</name>
    <dbReference type="NCBI Taxonomy" id="747089"/>
    <lineage>
        <taxon>Eukaryota</taxon>
        <taxon>Fungi</taxon>
        <taxon>Fungi incertae sedis</taxon>
        <taxon>Mucoromycota</taxon>
        <taxon>Glomeromycotina</taxon>
        <taxon>Glomeromycetes</taxon>
        <taxon>Glomerales</taxon>
        <taxon>Glomeraceae</taxon>
        <taxon>Rhizophagus</taxon>
    </lineage>
</organism>
<name>A0A2P4QK82_RHIID</name>
<proteinExistence type="predicted"/>
<evidence type="ECO:0000313" key="3">
    <source>
        <dbReference type="Proteomes" id="UP000018888"/>
    </source>
</evidence>
<dbReference type="Proteomes" id="UP000018888">
    <property type="component" value="Unassembled WGS sequence"/>
</dbReference>
<protein>
    <submittedName>
        <fullName evidence="2">Uncharacterized protein</fullName>
    </submittedName>
</protein>
<reference evidence="2 3" key="1">
    <citation type="journal article" date="2013" name="Proc. Natl. Acad. Sci. U.S.A.">
        <title>Genome of an arbuscular mycorrhizal fungus provides insight into the oldest plant symbiosis.</title>
        <authorList>
            <person name="Tisserant E."/>
            <person name="Malbreil M."/>
            <person name="Kuo A."/>
            <person name="Kohler A."/>
            <person name="Symeonidi A."/>
            <person name="Balestrini R."/>
            <person name="Charron P."/>
            <person name="Duensing N."/>
            <person name="Frei Dit Frey N."/>
            <person name="Gianinazzi-Pearson V."/>
            <person name="Gilbert L.B."/>
            <person name="Handa Y."/>
            <person name="Herr J.R."/>
            <person name="Hijri M."/>
            <person name="Koul R."/>
            <person name="Kawaguchi M."/>
            <person name="Krajinski F."/>
            <person name="Lammers P.J."/>
            <person name="Masclaux F.G."/>
            <person name="Murat C."/>
            <person name="Morin E."/>
            <person name="Ndikumana S."/>
            <person name="Pagni M."/>
            <person name="Petitpierre D."/>
            <person name="Requena N."/>
            <person name="Rosikiewicz P."/>
            <person name="Riley R."/>
            <person name="Saito K."/>
            <person name="San Clemente H."/>
            <person name="Shapiro H."/>
            <person name="van Tuinen D."/>
            <person name="Becard G."/>
            <person name="Bonfante P."/>
            <person name="Paszkowski U."/>
            <person name="Shachar-Hill Y.Y."/>
            <person name="Tuskan G.A."/>
            <person name="Young P.W."/>
            <person name="Sanders I.R."/>
            <person name="Henrissat B."/>
            <person name="Rensing S.A."/>
            <person name="Grigoriev I.V."/>
            <person name="Corradi N."/>
            <person name="Roux C."/>
            <person name="Martin F."/>
        </authorList>
    </citation>
    <scope>NUCLEOTIDE SEQUENCE [LARGE SCALE GENOMIC DNA]</scope>
    <source>
        <strain evidence="2 3">DAOM 197198</strain>
    </source>
</reference>
<comment type="caution">
    <text evidence="2">The sequence shown here is derived from an EMBL/GenBank/DDBJ whole genome shotgun (WGS) entry which is preliminary data.</text>
</comment>
<dbReference type="EMBL" id="AUPC02000035">
    <property type="protein sequence ID" value="POG78044.1"/>
    <property type="molecule type" value="Genomic_DNA"/>
</dbReference>